<dbReference type="AlphaFoldDB" id="A0A5A7PKU8"/>
<sequence>MVVGRGAAGSPEEKSRRLAGTGRGGLAGWRACSRWIQARRKMRRQGRRRSVSELQGSWRRAAHEEEAHRGSASRGRGSRAKLIGDEVMVGDDGVRMMMMAATDSHKGVTTMKMRSRLDATAGARWSSAEGQQGHRRRSLIGLQAPVVEDSPDGGPARDGFKLAGKREGRAAGDQFASCRDRGGGLHTRREAHRGSASRGRGSRAKLIGDEVMVGDDGVRMMMMAATDSHKGVTTMKMGRELVVDNAVMKAVCGFNFAGTRSKAADFDPQKSWAALSPHTTWDSAGMSNGLIQDLATAVVHRFICYNITGKKEANKVSEGELFLLWAMRSGVRVCSMTFLQNSFQEIALSKRGLPALGHFVTALAHHFDVTPEAYRLHGEMARQDMSEMRCINFNELKQADLILNRRTAKEYTKRAAYETYFKKLQQDEYRRGPFTSSST</sequence>
<evidence type="ECO:0000313" key="3">
    <source>
        <dbReference type="Proteomes" id="UP000325081"/>
    </source>
</evidence>
<keyword evidence="3" id="KW-1185">Reference proteome</keyword>
<proteinExistence type="predicted"/>
<reference evidence="3" key="1">
    <citation type="journal article" date="2019" name="Curr. Biol.">
        <title>Genome Sequence of Striga asiatica Provides Insight into the Evolution of Plant Parasitism.</title>
        <authorList>
            <person name="Yoshida S."/>
            <person name="Kim S."/>
            <person name="Wafula E.K."/>
            <person name="Tanskanen J."/>
            <person name="Kim Y.M."/>
            <person name="Honaas L."/>
            <person name="Yang Z."/>
            <person name="Spallek T."/>
            <person name="Conn C.E."/>
            <person name="Ichihashi Y."/>
            <person name="Cheong K."/>
            <person name="Cui S."/>
            <person name="Der J.P."/>
            <person name="Gundlach H."/>
            <person name="Jiao Y."/>
            <person name="Hori C."/>
            <person name="Ishida J.K."/>
            <person name="Kasahara H."/>
            <person name="Kiba T."/>
            <person name="Kim M.S."/>
            <person name="Koo N."/>
            <person name="Laohavisit A."/>
            <person name="Lee Y.H."/>
            <person name="Lumba S."/>
            <person name="McCourt P."/>
            <person name="Mortimer J.C."/>
            <person name="Mutuku J.M."/>
            <person name="Nomura T."/>
            <person name="Sasaki-Sekimoto Y."/>
            <person name="Seto Y."/>
            <person name="Wang Y."/>
            <person name="Wakatake T."/>
            <person name="Sakakibara H."/>
            <person name="Demura T."/>
            <person name="Yamaguchi S."/>
            <person name="Yoneyama K."/>
            <person name="Manabe R.I."/>
            <person name="Nelson D.C."/>
            <person name="Schulman A.H."/>
            <person name="Timko M.P."/>
            <person name="dePamphilis C.W."/>
            <person name="Choi D."/>
            <person name="Shirasu K."/>
        </authorList>
    </citation>
    <scope>NUCLEOTIDE SEQUENCE [LARGE SCALE GENOMIC DNA]</scope>
    <source>
        <strain evidence="3">cv. UVA1</strain>
    </source>
</reference>
<dbReference type="Proteomes" id="UP000325081">
    <property type="component" value="Unassembled WGS sequence"/>
</dbReference>
<accession>A0A5A7PKU8</accession>
<evidence type="ECO:0000256" key="1">
    <source>
        <dbReference type="SAM" id="MobiDB-lite"/>
    </source>
</evidence>
<name>A0A5A7PKU8_STRAF</name>
<comment type="caution">
    <text evidence="2">The sequence shown here is derived from an EMBL/GenBank/DDBJ whole genome shotgun (WGS) entry which is preliminary data.</text>
</comment>
<feature type="region of interest" description="Disordered" evidence="1">
    <location>
        <begin position="178"/>
        <end position="202"/>
    </location>
</feature>
<dbReference type="OrthoDB" id="1835815at2759"/>
<gene>
    <name evidence="2" type="ORF">STAS_09395</name>
</gene>
<feature type="region of interest" description="Disordered" evidence="1">
    <location>
        <begin position="1"/>
        <end position="25"/>
    </location>
</feature>
<dbReference type="EMBL" id="BKCP01004727">
    <property type="protein sequence ID" value="GER33268.1"/>
    <property type="molecule type" value="Genomic_DNA"/>
</dbReference>
<organism evidence="2 3">
    <name type="scientific">Striga asiatica</name>
    <name type="common">Asiatic witchweed</name>
    <name type="synonym">Buchnera asiatica</name>
    <dbReference type="NCBI Taxonomy" id="4170"/>
    <lineage>
        <taxon>Eukaryota</taxon>
        <taxon>Viridiplantae</taxon>
        <taxon>Streptophyta</taxon>
        <taxon>Embryophyta</taxon>
        <taxon>Tracheophyta</taxon>
        <taxon>Spermatophyta</taxon>
        <taxon>Magnoliopsida</taxon>
        <taxon>eudicotyledons</taxon>
        <taxon>Gunneridae</taxon>
        <taxon>Pentapetalae</taxon>
        <taxon>asterids</taxon>
        <taxon>lamiids</taxon>
        <taxon>Lamiales</taxon>
        <taxon>Orobanchaceae</taxon>
        <taxon>Buchnereae</taxon>
        <taxon>Striga</taxon>
    </lineage>
</organism>
<feature type="region of interest" description="Disordered" evidence="1">
    <location>
        <begin position="41"/>
        <end position="81"/>
    </location>
</feature>
<protein>
    <submittedName>
        <fullName evidence="2">EF-hand calcium-binding domain-containing protein 5</fullName>
    </submittedName>
</protein>
<evidence type="ECO:0000313" key="2">
    <source>
        <dbReference type="EMBL" id="GER33268.1"/>
    </source>
</evidence>